<dbReference type="GO" id="GO:0003964">
    <property type="term" value="F:RNA-directed DNA polymerase activity"/>
    <property type="evidence" value="ECO:0007669"/>
    <property type="project" value="UniProtKB-KW"/>
</dbReference>
<dbReference type="InterPro" id="IPR043502">
    <property type="entry name" value="DNA/RNA_pol_sf"/>
</dbReference>
<dbReference type="KEGG" id="afx:JZ786_06115"/>
<evidence type="ECO:0000313" key="3">
    <source>
        <dbReference type="Proteomes" id="UP000663505"/>
    </source>
</evidence>
<dbReference type="Pfam" id="PF08388">
    <property type="entry name" value="GIIM"/>
    <property type="match status" value="1"/>
</dbReference>
<dbReference type="PANTHER" id="PTHR34047">
    <property type="entry name" value="NUCLEAR INTRON MATURASE 1, MITOCHONDRIAL-RELATED"/>
    <property type="match status" value="1"/>
</dbReference>
<dbReference type="InterPro" id="IPR030931">
    <property type="entry name" value="Group_II_RT_mat"/>
</dbReference>
<dbReference type="EC" id="2.7.7.49" evidence="2"/>
<dbReference type="SUPFAM" id="SSF56672">
    <property type="entry name" value="DNA/RNA polymerases"/>
    <property type="match status" value="1"/>
</dbReference>
<dbReference type="InterPro" id="IPR013597">
    <property type="entry name" value="Mat_intron_G2"/>
</dbReference>
<name>A0A9X7W1L4_9BACL</name>
<protein>
    <submittedName>
        <fullName evidence="2">Group II intron reverse transcriptase/maturase</fullName>
        <ecNumber evidence="2">2.7.7.49</ecNumber>
    </submittedName>
</protein>
<gene>
    <name evidence="2" type="primary">ltrA</name>
    <name evidence="2" type="ORF">JZ786_06115</name>
</gene>
<evidence type="ECO:0000259" key="1">
    <source>
        <dbReference type="PROSITE" id="PS50878"/>
    </source>
</evidence>
<dbReference type="NCBIfam" id="TIGR04416">
    <property type="entry name" value="group_II_RT_mat"/>
    <property type="match status" value="1"/>
</dbReference>
<dbReference type="InterPro" id="IPR051083">
    <property type="entry name" value="GrpII_Intron_Splice-Mob/Def"/>
</dbReference>
<dbReference type="PANTHER" id="PTHR34047:SF8">
    <property type="entry name" value="PROTEIN YKFC"/>
    <property type="match status" value="1"/>
</dbReference>
<sequence>MHFALTVPGVLDRLIQQALLQVLTPIFDPEFSWYSYGFRQGRSAHQAVNQAQIFISQGYRWVVDMDLAQFFDRVNHDMLMARVARKVKDKRVLKLIRGYLNAGVMEHGVCVSTEEGVPQGGPLSPLLANIMLDDLDRELTRRGHRFVRYADDCNVYVKSRHAGERVMESLRLFVEERLKLKVNAEKSAVDRPWRRKFLGFSFTHHKQPRIRVAPKSLKRFKDKVRTLTSRSRGQSMMQRLEWLNAYLRGWAGYYRHAQTRSVFEHLDEWIRRRLRMCLLKQWKKPKTKRRNLVRLGIPEEWAVHISASRKGYWRLANTPQTNKALGLAYWRDQGLVSLVERYDAIRSTT</sequence>
<dbReference type="Pfam" id="PF00078">
    <property type="entry name" value="RVT_1"/>
    <property type="match status" value="1"/>
</dbReference>
<accession>A0A9X7W1L4</accession>
<feature type="domain" description="Reverse transcriptase" evidence="1">
    <location>
        <begin position="1"/>
        <end position="202"/>
    </location>
</feature>
<dbReference type="AlphaFoldDB" id="A0A9X7W1L4"/>
<proteinExistence type="predicted"/>
<evidence type="ECO:0000313" key="2">
    <source>
        <dbReference type="EMBL" id="QSO48555.1"/>
    </source>
</evidence>
<reference evidence="2 3" key="1">
    <citation type="submission" date="2021-02" db="EMBL/GenBank/DDBJ databases">
        <title>Alicyclobacillus curvatus sp. nov. and Alicyclobacillus mengziensis sp. nov., two acidophilic bacteria isolated from acid mine drainage.</title>
        <authorList>
            <person name="Huang Y."/>
        </authorList>
    </citation>
    <scope>NUCLEOTIDE SEQUENCE [LARGE SCALE GENOMIC DNA]</scope>
    <source>
        <strain evidence="2 3">S30H14</strain>
    </source>
</reference>
<dbReference type="CDD" id="cd01651">
    <property type="entry name" value="RT_G2_intron"/>
    <property type="match status" value="1"/>
</dbReference>
<keyword evidence="2" id="KW-0695">RNA-directed DNA polymerase</keyword>
<dbReference type="Proteomes" id="UP000663505">
    <property type="component" value="Chromosome"/>
</dbReference>
<keyword evidence="3" id="KW-1185">Reference proteome</keyword>
<dbReference type="EMBL" id="CP071182">
    <property type="protein sequence ID" value="QSO48555.1"/>
    <property type="molecule type" value="Genomic_DNA"/>
</dbReference>
<dbReference type="InterPro" id="IPR000477">
    <property type="entry name" value="RT_dom"/>
</dbReference>
<keyword evidence="2" id="KW-0808">Transferase</keyword>
<dbReference type="PROSITE" id="PS50878">
    <property type="entry name" value="RT_POL"/>
    <property type="match status" value="1"/>
</dbReference>
<organism evidence="2 3">
    <name type="scientific">Alicyclobacillus mengziensis</name>
    <dbReference type="NCBI Taxonomy" id="2931921"/>
    <lineage>
        <taxon>Bacteria</taxon>
        <taxon>Bacillati</taxon>
        <taxon>Bacillota</taxon>
        <taxon>Bacilli</taxon>
        <taxon>Bacillales</taxon>
        <taxon>Alicyclobacillaceae</taxon>
        <taxon>Alicyclobacillus</taxon>
    </lineage>
</organism>
<keyword evidence="2" id="KW-0548">Nucleotidyltransferase</keyword>